<sequence length="497" mass="55111">MFYSKPYVAAEISNGGYFAAGGRPNDIYPGENTTYTFSNGTFVTVDNVALLKWDFAGANMNGIFVARYGSDGSTTPNRVAFPWDSAGYPEPIITSNDSVISGYYLSGDDLEDVAVLSVLSFEPDSVTEFQAVAQNFLVEAVRDGKKKLVVDLSANNGGLILLAYDLFRQLFPQTEQVGYTRYRENEILLSFANISKKLVPINFDPTKASDTQIRANEVSYNYLYDLNTTDQHFPSFDAKFGPFPYKGSNFTALQSWDLNDPLTTTDSRYGIGIEITGYGTRQNFQQPFATEDIILLYDGFCASTCTLFSDFMRNQGGVKSVAVGGRPSTDPIQGVGGVHGGLLATWENIYQQTQREMGLVNYPDPDYLLIQARRPDVSPMRYSSQAGLNIRDVILPNHVDDSLPAQFVVENADCRLFYTKDMITDVTNTWNAAANAAFNGGKCVTGSLSKRSSKSRRQRRQVPFGPKVERAKTVQVEKETVVKDASWRMRHGQKALE</sequence>
<dbReference type="OrthoDB" id="27214at2759"/>
<organism evidence="4 5">
    <name type="scientific">Lachnellula suecica</name>
    <dbReference type="NCBI Taxonomy" id="602035"/>
    <lineage>
        <taxon>Eukaryota</taxon>
        <taxon>Fungi</taxon>
        <taxon>Dikarya</taxon>
        <taxon>Ascomycota</taxon>
        <taxon>Pezizomycotina</taxon>
        <taxon>Leotiomycetes</taxon>
        <taxon>Helotiales</taxon>
        <taxon>Lachnaceae</taxon>
        <taxon>Lachnellula</taxon>
    </lineage>
</organism>
<evidence type="ECO:0000313" key="4">
    <source>
        <dbReference type="EMBL" id="TVY81316.1"/>
    </source>
</evidence>
<name>A0A8T9C7H1_9HELO</name>
<dbReference type="InterPro" id="IPR029045">
    <property type="entry name" value="ClpP/crotonase-like_dom_sf"/>
</dbReference>
<dbReference type="InterPro" id="IPR056186">
    <property type="entry name" value="PDZ_CPAF-rel"/>
</dbReference>
<dbReference type="GO" id="GO:0006508">
    <property type="term" value="P:proteolysis"/>
    <property type="evidence" value="ECO:0007669"/>
    <property type="project" value="InterPro"/>
</dbReference>
<evidence type="ECO:0000313" key="5">
    <source>
        <dbReference type="Proteomes" id="UP000469558"/>
    </source>
</evidence>
<dbReference type="InterPro" id="IPR052766">
    <property type="entry name" value="S41A_metabolite_peptidase"/>
</dbReference>
<dbReference type="PANTHER" id="PTHR37049:SF4">
    <property type="entry name" value="RHODANESE DOMAIN-CONTAINING PROTEIN"/>
    <property type="match status" value="1"/>
</dbReference>
<dbReference type="Pfam" id="PF03572">
    <property type="entry name" value="Peptidase_S41"/>
    <property type="match status" value="1"/>
</dbReference>
<dbReference type="EMBL" id="QGMK01000501">
    <property type="protein sequence ID" value="TVY81316.1"/>
    <property type="molecule type" value="Genomic_DNA"/>
</dbReference>
<proteinExistence type="predicted"/>
<evidence type="ECO:0000259" key="2">
    <source>
        <dbReference type="Pfam" id="PF03572"/>
    </source>
</evidence>
<dbReference type="Gene3D" id="3.90.226.10">
    <property type="entry name" value="2-enoyl-CoA Hydratase, Chain A, domain 1"/>
    <property type="match status" value="1"/>
</dbReference>
<evidence type="ECO:0000256" key="1">
    <source>
        <dbReference type="SAM" id="MobiDB-lite"/>
    </source>
</evidence>
<feature type="domain" description="CPAF-like PDZ" evidence="3">
    <location>
        <begin position="1"/>
        <end position="55"/>
    </location>
</feature>
<dbReference type="AlphaFoldDB" id="A0A8T9C7H1"/>
<reference evidence="4 5" key="1">
    <citation type="submission" date="2018-05" db="EMBL/GenBank/DDBJ databases">
        <title>Genome sequencing and assembly of the regulated plant pathogen Lachnellula willkommii and related sister species for the development of diagnostic species identification markers.</title>
        <authorList>
            <person name="Giroux E."/>
            <person name="Bilodeau G."/>
        </authorList>
    </citation>
    <scope>NUCLEOTIDE SEQUENCE [LARGE SCALE GENOMIC DNA]</scope>
    <source>
        <strain evidence="4 5">CBS 268.59</strain>
    </source>
</reference>
<gene>
    <name evidence="4" type="primary">ustP_4</name>
    <name evidence="4" type="ORF">LSUE1_G001177</name>
</gene>
<comment type="caution">
    <text evidence="4">The sequence shown here is derived from an EMBL/GenBank/DDBJ whole genome shotgun (WGS) entry which is preliminary data.</text>
</comment>
<feature type="region of interest" description="Disordered" evidence="1">
    <location>
        <begin position="447"/>
        <end position="470"/>
    </location>
</feature>
<dbReference type="SUPFAM" id="SSF52096">
    <property type="entry name" value="ClpP/crotonase"/>
    <property type="match status" value="1"/>
</dbReference>
<dbReference type="InterPro" id="IPR005151">
    <property type="entry name" value="Tail-specific_protease"/>
</dbReference>
<protein>
    <submittedName>
        <fullName evidence="4">Peptidase S41 family protein</fullName>
    </submittedName>
</protein>
<dbReference type="Pfam" id="PF23658">
    <property type="entry name" value="PDZ_CPAF_rel"/>
    <property type="match status" value="1"/>
</dbReference>
<dbReference type="PANTHER" id="PTHR37049">
    <property type="entry name" value="PEPTIDASE S41 FAMILY PROTEIN"/>
    <property type="match status" value="1"/>
</dbReference>
<feature type="compositionally biased region" description="Basic residues" evidence="1">
    <location>
        <begin position="451"/>
        <end position="460"/>
    </location>
</feature>
<dbReference type="Proteomes" id="UP000469558">
    <property type="component" value="Unassembled WGS sequence"/>
</dbReference>
<accession>A0A8T9C7H1</accession>
<evidence type="ECO:0000259" key="3">
    <source>
        <dbReference type="Pfam" id="PF23658"/>
    </source>
</evidence>
<keyword evidence="5" id="KW-1185">Reference proteome</keyword>
<dbReference type="GO" id="GO:0008236">
    <property type="term" value="F:serine-type peptidase activity"/>
    <property type="evidence" value="ECO:0007669"/>
    <property type="project" value="InterPro"/>
</dbReference>
<feature type="domain" description="Tail specific protease" evidence="2">
    <location>
        <begin position="113"/>
        <end position="319"/>
    </location>
</feature>